<evidence type="ECO:0000259" key="2">
    <source>
        <dbReference type="PROSITE" id="PS51819"/>
    </source>
</evidence>
<dbReference type="PANTHER" id="PTHR36503">
    <property type="entry name" value="BLR2520 PROTEIN"/>
    <property type="match status" value="1"/>
</dbReference>
<dbReference type="PANTHER" id="PTHR36503:SF1">
    <property type="entry name" value="BLR2520 PROTEIN"/>
    <property type="match status" value="1"/>
</dbReference>
<name>A0A1I1H0B8_9RHOB</name>
<dbReference type="PROSITE" id="PS51819">
    <property type="entry name" value="VOC"/>
    <property type="match status" value="1"/>
</dbReference>
<dbReference type="STRING" id="517719.SAMN05421762_0068"/>
<gene>
    <name evidence="3" type="ORF">SAMN05421762_0068</name>
</gene>
<evidence type="ECO:0000313" key="4">
    <source>
        <dbReference type="Proteomes" id="UP000231644"/>
    </source>
</evidence>
<organism evidence="3 4">
    <name type="scientific">Pseudooceanicola nitratireducens</name>
    <dbReference type="NCBI Taxonomy" id="517719"/>
    <lineage>
        <taxon>Bacteria</taxon>
        <taxon>Pseudomonadati</taxon>
        <taxon>Pseudomonadota</taxon>
        <taxon>Alphaproteobacteria</taxon>
        <taxon>Rhodobacterales</taxon>
        <taxon>Paracoccaceae</taxon>
        <taxon>Pseudooceanicola</taxon>
    </lineage>
</organism>
<dbReference type="EMBL" id="FOLX01000001">
    <property type="protein sequence ID" value="SFC17364.1"/>
    <property type="molecule type" value="Genomic_DNA"/>
</dbReference>
<dbReference type="InterPro" id="IPR029068">
    <property type="entry name" value="Glyas_Bleomycin-R_OHBP_Dase"/>
</dbReference>
<evidence type="ECO:0000256" key="1">
    <source>
        <dbReference type="SAM" id="MobiDB-lite"/>
    </source>
</evidence>
<evidence type="ECO:0000313" key="3">
    <source>
        <dbReference type="EMBL" id="SFC17364.1"/>
    </source>
</evidence>
<accession>A0A1I1H0B8</accession>
<sequence length="161" mass="17002">MTKTLTPQRVNLITLGVEDLSRSRAFYEALGWVAADEAPGVVFFRMQGAALGLFGKADLAKDQGREGAPLGTGAMTLAQNFQDQAGVDAAFAAALAAGATALKQPEEVFWGGYSGYYADPDGHVWELAYNPFWTVNDDGSLTIPEQGADAEAEDTKGPAPE</sequence>
<reference evidence="3 4" key="1">
    <citation type="submission" date="2016-10" db="EMBL/GenBank/DDBJ databases">
        <authorList>
            <person name="de Groot N.N."/>
        </authorList>
    </citation>
    <scope>NUCLEOTIDE SEQUENCE [LARGE SCALE GENOMIC DNA]</scope>
    <source>
        <strain evidence="3 4">DSM 29619</strain>
    </source>
</reference>
<proteinExistence type="predicted"/>
<dbReference type="SUPFAM" id="SSF54593">
    <property type="entry name" value="Glyoxalase/Bleomycin resistance protein/Dihydroxybiphenyl dioxygenase"/>
    <property type="match status" value="1"/>
</dbReference>
<dbReference type="AlphaFoldDB" id="A0A1I1H0B8"/>
<feature type="region of interest" description="Disordered" evidence="1">
    <location>
        <begin position="140"/>
        <end position="161"/>
    </location>
</feature>
<dbReference type="Proteomes" id="UP000231644">
    <property type="component" value="Unassembled WGS sequence"/>
</dbReference>
<dbReference type="Pfam" id="PF00903">
    <property type="entry name" value="Glyoxalase"/>
    <property type="match status" value="1"/>
</dbReference>
<dbReference type="InterPro" id="IPR037523">
    <property type="entry name" value="VOC_core"/>
</dbReference>
<feature type="domain" description="VOC" evidence="2">
    <location>
        <begin position="9"/>
        <end position="130"/>
    </location>
</feature>
<dbReference type="Gene3D" id="3.10.180.10">
    <property type="entry name" value="2,3-Dihydroxybiphenyl 1,2-Dioxygenase, domain 1"/>
    <property type="match status" value="1"/>
</dbReference>
<protein>
    <recommendedName>
        <fullName evidence="2">VOC domain-containing protein</fullName>
    </recommendedName>
</protein>
<dbReference type="InterPro" id="IPR004360">
    <property type="entry name" value="Glyas_Fos-R_dOase_dom"/>
</dbReference>
<keyword evidence="4" id="KW-1185">Reference proteome</keyword>